<dbReference type="Proteomes" id="UP001229209">
    <property type="component" value="Unassembled WGS sequence"/>
</dbReference>
<dbReference type="Pfam" id="PF06166">
    <property type="entry name" value="DUF979"/>
    <property type="match status" value="1"/>
</dbReference>
<accession>A0ABT9LT65</accession>
<evidence type="ECO:0000256" key="1">
    <source>
        <dbReference type="SAM" id="Phobius"/>
    </source>
</evidence>
<dbReference type="EMBL" id="JAURUO010000002">
    <property type="protein sequence ID" value="MDP9727455.1"/>
    <property type="molecule type" value="Genomic_DNA"/>
</dbReference>
<reference evidence="2 3" key="1">
    <citation type="submission" date="2023-07" db="EMBL/GenBank/DDBJ databases">
        <title>Genomic Encyclopedia of Type Strains, Phase IV (KMG-IV): sequencing the most valuable type-strain genomes for metagenomic binning, comparative biology and taxonomic classification.</title>
        <authorList>
            <person name="Goeker M."/>
        </authorList>
    </citation>
    <scope>NUCLEOTIDE SEQUENCE [LARGE SCALE GENOMIC DNA]</scope>
    <source>
        <strain evidence="2 3">DSM 25924</strain>
    </source>
</reference>
<feature type="transmembrane region" description="Helical" evidence="1">
    <location>
        <begin position="97"/>
        <end position="116"/>
    </location>
</feature>
<keyword evidence="1" id="KW-1133">Transmembrane helix</keyword>
<feature type="transmembrane region" description="Helical" evidence="1">
    <location>
        <begin position="55"/>
        <end position="76"/>
    </location>
</feature>
<organism evidence="2 3">
    <name type="scientific">Alicyclobacillus tolerans</name>
    <dbReference type="NCBI Taxonomy" id="90970"/>
    <lineage>
        <taxon>Bacteria</taxon>
        <taxon>Bacillati</taxon>
        <taxon>Bacillota</taxon>
        <taxon>Bacilli</taxon>
        <taxon>Bacillales</taxon>
        <taxon>Alicyclobacillaceae</taxon>
        <taxon>Alicyclobacillus</taxon>
    </lineage>
</organism>
<dbReference type="RefSeq" id="WP_306952945.1">
    <property type="nucleotide sequence ID" value="NZ_JAURUO010000002.1"/>
</dbReference>
<dbReference type="InterPro" id="IPR009323">
    <property type="entry name" value="DUF979"/>
</dbReference>
<feature type="transmembrane region" description="Helical" evidence="1">
    <location>
        <begin position="6"/>
        <end position="25"/>
    </location>
</feature>
<name>A0ABT9LT65_9BACL</name>
<evidence type="ECO:0000313" key="2">
    <source>
        <dbReference type="EMBL" id="MDP9727455.1"/>
    </source>
</evidence>
<proteinExistence type="predicted"/>
<comment type="caution">
    <text evidence="2">The sequence shown here is derived from an EMBL/GenBank/DDBJ whole genome shotgun (WGS) entry which is preliminary data.</text>
</comment>
<evidence type="ECO:0000313" key="3">
    <source>
        <dbReference type="Proteomes" id="UP001229209"/>
    </source>
</evidence>
<feature type="transmembrane region" description="Helical" evidence="1">
    <location>
        <begin position="256"/>
        <end position="277"/>
    </location>
</feature>
<keyword evidence="1" id="KW-0812">Transmembrane</keyword>
<keyword evidence="3" id="KW-1185">Reference proteome</keyword>
<feature type="transmembrane region" description="Helical" evidence="1">
    <location>
        <begin position="128"/>
        <end position="148"/>
    </location>
</feature>
<keyword evidence="1" id="KW-0472">Membrane</keyword>
<sequence length="318" mass="34879">MILSTQTVYVFIGLITLIGSIFTFFDKQNLRRWTTGMFYLLYAVTLISGHWIPPFYIGLMVIGIVLLAGLQMVKTGSYGEASVQERLMNRNRFGNKLFLPALLIPILTVLGVEWIGHLRIAGRLFYDPSNVTMVALAVATFIALLVGLGITRSNPITSLRESRRLLESIGWAAVLPQMLATLGTLFNSAGVGDVVAKLLHHVIPSNSLFWAVFAYCVSMALFTMIMGNAFAAFPVMTAGIAIPFIIQHFGIQADRIAAIGMFAGYCGTLMTPMAANFNIVPATLLDLKNKYHVIKVQWPTAVILLAVNIALMYSVARI</sequence>
<feature type="transmembrane region" description="Helical" evidence="1">
    <location>
        <begin position="297"/>
        <end position="316"/>
    </location>
</feature>
<gene>
    <name evidence="2" type="ORF">J2S04_000382</name>
</gene>
<feature type="transmembrane region" description="Helical" evidence="1">
    <location>
        <begin position="169"/>
        <end position="188"/>
    </location>
</feature>
<protein>
    <submittedName>
        <fullName evidence="2">Membrane protein</fullName>
    </submittedName>
</protein>
<feature type="transmembrane region" description="Helical" evidence="1">
    <location>
        <begin position="208"/>
        <end position="235"/>
    </location>
</feature>